<protein>
    <recommendedName>
        <fullName evidence="9">Type-5 uracil-DNA glycosylase</fullName>
    </recommendedName>
</protein>
<dbReference type="PANTHER" id="PTHR33693:SF3">
    <property type="entry name" value="TYPE-5 URACIL-DNA GLYCOSYLASE"/>
    <property type="match status" value="1"/>
</dbReference>
<dbReference type="InterPro" id="IPR051536">
    <property type="entry name" value="UDG_Type-4/5"/>
</dbReference>
<comment type="caution">
    <text evidence="11">The sequence shown here is derived from an EMBL/GenBank/DDBJ whole genome shotgun (WGS) entry which is preliminary data.</text>
</comment>
<evidence type="ECO:0000256" key="7">
    <source>
        <dbReference type="ARBA" id="ARBA00023204"/>
    </source>
</evidence>
<sequence length="225" mass="25153">MHQMSWNQLAEQIHQCCRCERLVEWRTAVAGKKREYPAKSYWSRPVSGFGDTEARLLIVGLAPGAHGANRTGRPFTGDAAGDWLYQALYQYGFASQPDAVSRDDGLVLTDVFITNVVRCVPPNNKPTGEELQACRAYLLQEMSLLSQLRVVLALGKDAFDSVKAVYRDQGVNVRGMTFAHGVSYDLGDGLPILMASYHPSRRNTNTGMLTWEMWTAIFDKIFLNT</sequence>
<keyword evidence="2" id="KW-0479">Metal-binding</keyword>
<evidence type="ECO:0000259" key="10">
    <source>
        <dbReference type="SMART" id="SM00986"/>
    </source>
</evidence>
<keyword evidence="6" id="KW-0411">Iron-sulfur</keyword>
<dbReference type="Proteomes" id="UP000196475">
    <property type="component" value="Unassembled WGS sequence"/>
</dbReference>
<accession>A0A1Y3PBH0</accession>
<dbReference type="GO" id="GO:0006284">
    <property type="term" value="P:base-excision repair"/>
    <property type="evidence" value="ECO:0007669"/>
    <property type="project" value="InterPro"/>
</dbReference>
<evidence type="ECO:0000313" key="12">
    <source>
        <dbReference type="Proteomes" id="UP000196475"/>
    </source>
</evidence>
<dbReference type="EMBL" id="LZRT01000121">
    <property type="protein sequence ID" value="OUM84693.1"/>
    <property type="molecule type" value="Genomic_DNA"/>
</dbReference>
<organism evidence="11 12">
    <name type="scientific">Bacillus thermozeamaize</name>
    <dbReference type="NCBI Taxonomy" id="230954"/>
    <lineage>
        <taxon>Bacteria</taxon>
        <taxon>Bacillati</taxon>
        <taxon>Bacillota</taxon>
        <taxon>Bacilli</taxon>
        <taxon>Bacillales</taxon>
        <taxon>Bacillaceae</taxon>
        <taxon>Bacillus</taxon>
    </lineage>
</organism>
<gene>
    <name evidence="11" type="ORF">BAA01_06060</name>
</gene>
<keyword evidence="1" id="KW-0004">4Fe-4S</keyword>
<evidence type="ECO:0000256" key="6">
    <source>
        <dbReference type="ARBA" id="ARBA00023014"/>
    </source>
</evidence>
<dbReference type="Gene3D" id="3.40.470.10">
    <property type="entry name" value="Uracil-DNA glycosylase-like domain"/>
    <property type="match status" value="1"/>
</dbReference>
<dbReference type="Pfam" id="PF03167">
    <property type="entry name" value="UDG"/>
    <property type="match status" value="1"/>
</dbReference>
<dbReference type="PANTHER" id="PTHR33693">
    <property type="entry name" value="TYPE-5 URACIL-DNA GLYCOSYLASE"/>
    <property type="match status" value="1"/>
</dbReference>
<proteinExistence type="inferred from homology"/>
<dbReference type="SUPFAM" id="SSF52141">
    <property type="entry name" value="Uracil-DNA glycosylase-like"/>
    <property type="match status" value="1"/>
</dbReference>
<dbReference type="SMART" id="SM00987">
    <property type="entry name" value="UreE_C"/>
    <property type="match status" value="1"/>
</dbReference>
<dbReference type="InterPro" id="IPR036895">
    <property type="entry name" value="Uracil-DNA_glycosylase-like_sf"/>
</dbReference>
<keyword evidence="4" id="KW-0378">Hydrolase</keyword>
<dbReference type="GO" id="GO:0033958">
    <property type="term" value="F:DNA-deoxyinosine glycosylase activity"/>
    <property type="evidence" value="ECO:0007669"/>
    <property type="project" value="InterPro"/>
</dbReference>
<dbReference type="InterPro" id="IPR005122">
    <property type="entry name" value="Uracil-DNA_glycosylase-like"/>
</dbReference>
<comment type="similarity">
    <text evidence="8">Belongs to the uracil-DNA glycosylase (UDG) superfamily. Type 5 (UDGb) family.</text>
</comment>
<evidence type="ECO:0000256" key="8">
    <source>
        <dbReference type="ARBA" id="ARBA00023779"/>
    </source>
</evidence>
<keyword evidence="7" id="KW-0234">DNA repair</keyword>
<dbReference type="CDD" id="cd10031">
    <property type="entry name" value="UDG-F5_TTUDGB_like"/>
    <property type="match status" value="1"/>
</dbReference>
<dbReference type="GO" id="GO:0051539">
    <property type="term" value="F:4 iron, 4 sulfur cluster binding"/>
    <property type="evidence" value="ECO:0007669"/>
    <property type="project" value="UniProtKB-KW"/>
</dbReference>
<evidence type="ECO:0000313" key="11">
    <source>
        <dbReference type="EMBL" id="OUM84693.1"/>
    </source>
</evidence>
<evidence type="ECO:0000256" key="1">
    <source>
        <dbReference type="ARBA" id="ARBA00022485"/>
    </source>
</evidence>
<keyword evidence="5" id="KW-0408">Iron</keyword>
<evidence type="ECO:0000256" key="4">
    <source>
        <dbReference type="ARBA" id="ARBA00022801"/>
    </source>
</evidence>
<dbReference type="InterPro" id="IPR044147">
    <property type="entry name" value="UdgB-like"/>
</dbReference>
<dbReference type="GO" id="GO:0004844">
    <property type="term" value="F:uracil DNA N-glycosylase activity"/>
    <property type="evidence" value="ECO:0007669"/>
    <property type="project" value="InterPro"/>
</dbReference>
<reference evidence="12" key="1">
    <citation type="submission" date="2016-06" db="EMBL/GenBank/DDBJ databases">
        <authorList>
            <person name="Nascimento L."/>
            <person name="Pereira R.V."/>
            <person name="Martins L.F."/>
            <person name="Quaggio R.B."/>
            <person name="Silva A.M."/>
            <person name="Setubal J.C."/>
        </authorList>
    </citation>
    <scope>NUCLEOTIDE SEQUENCE [LARGE SCALE GENOMIC DNA]</scope>
</reference>
<evidence type="ECO:0000256" key="3">
    <source>
        <dbReference type="ARBA" id="ARBA00022763"/>
    </source>
</evidence>
<dbReference type="AlphaFoldDB" id="A0A1Y3PBH0"/>
<feature type="domain" description="Uracil-DNA glycosylase-like" evidence="10">
    <location>
        <begin position="47"/>
        <end position="218"/>
    </location>
</feature>
<evidence type="ECO:0000256" key="2">
    <source>
        <dbReference type="ARBA" id="ARBA00022723"/>
    </source>
</evidence>
<keyword evidence="3" id="KW-0227">DNA damage</keyword>
<evidence type="ECO:0000256" key="9">
    <source>
        <dbReference type="ARBA" id="ARBA00023887"/>
    </source>
</evidence>
<dbReference type="GO" id="GO:0046872">
    <property type="term" value="F:metal ion binding"/>
    <property type="evidence" value="ECO:0007669"/>
    <property type="project" value="UniProtKB-KW"/>
</dbReference>
<evidence type="ECO:0000256" key="5">
    <source>
        <dbReference type="ARBA" id="ARBA00023004"/>
    </source>
</evidence>
<dbReference type="SMART" id="SM00986">
    <property type="entry name" value="UDG"/>
    <property type="match status" value="1"/>
</dbReference>
<name>A0A1Y3PBH0_9BACI</name>